<dbReference type="InterPro" id="IPR004864">
    <property type="entry name" value="LEA_2"/>
</dbReference>
<feature type="region of interest" description="Disordered" evidence="5">
    <location>
        <begin position="1"/>
        <end position="28"/>
    </location>
</feature>
<evidence type="ECO:0000256" key="2">
    <source>
        <dbReference type="ARBA" id="ARBA00022692"/>
    </source>
</evidence>
<name>A0A834GPC3_RHOSS</name>
<dbReference type="InterPro" id="IPR044839">
    <property type="entry name" value="NDR1-like"/>
</dbReference>
<accession>A0A834GPC3</accession>
<evidence type="ECO:0000313" key="9">
    <source>
        <dbReference type="Proteomes" id="UP000626092"/>
    </source>
</evidence>
<dbReference type="OrthoDB" id="1889094at2759"/>
<dbReference type="GO" id="GO:0098542">
    <property type="term" value="P:defense response to other organism"/>
    <property type="evidence" value="ECO:0007669"/>
    <property type="project" value="InterPro"/>
</dbReference>
<keyword evidence="2 6" id="KW-0812">Transmembrane</keyword>
<feature type="domain" description="Late embryogenesis abundant protein LEA-2 subgroup" evidence="7">
    <location>
        <begin position="101"/>
        <end position="204"/>
    </location>
</feature>
<keyword evidence="9" id="KW-1185">Reference proteome</keyword>
<dbReference type="AlphaFoldDB" id="A0A834GPC3"/>
<evidence type="ECO:0000256" key="6">
    <source>
        <dbReference type="SAM" id="Phobius"/>
    </source>
</evidence>
<feature type="transmembrane region" description="Helical" evidence="6">
    <location>
        <begin position="41"/>
        <end position="67"/>
    </location>
</feature>
<proteinExistence type="predicted"/>
<dbReference type="Proteomes" id="UP000626092">
    <property type="component" value="Unassembled WGS sequence"/>
</dbReference>
<dbReference type="PANTHER" id="PTHR31415:SF4">
    <property type="entry name" value="NDR1_HIN1-LIKE PROTEIN 3"/>
    <property type="match status" value="1"/>
</dbReference>
<gene>
    <name evidence="8" type="ORF">RHSIM_Rhsim07G0207200</name>
</gene>
<comment type="caution">
    <text evidence="8">The sequence shown here is derived from an EMBL/GenBank/DDBJ whole genome shotgun (WGS) entry which is preliminary data.</text>
</comment>
<dbReference type="Pfam" id="PF03168">
    <property type="entry name" value="LEA_2"/>
    <property type="match status" value="1"/>
</dbReference>
<organism evidence="8 9">
    <name type="scientific">Rhododendron simsii</name>
    <name type="common">Sims's rhododendron</name>
    <dbReference type="NCBI Taxonomy" id="118357"/>
    <lineage>
        <taxon>Eukaryota</taxon>
        <taxon>Viridiplantae</taxon>
        <taxon>Streptophyta</taxon>
        <taxon>Embryophyta</taxon>
        <taxon>Tracheophyta</taxon>
        <taxon>Spermatophyta</taxon>
        <taxon>Magnoliopsida</taxon>
        <taxon>eudicotyledons</taxon>
        <taxon>Gunneridae</taxon>
        <taxon>Pentapetalae</taxon>
        <taxon>asterids</taxon>
        <taxon>Ericales</taxon>
        <taxon>Ericaceae</taxon>
        <taxon>Ericoideae</taxon>
        <taxon>Rhodoreae</taxon>
        <taxon>Rhododendron</taxon>
    </lineage>
</organism>
<protein>
    <recommendedName>
        <fullName evidence="7">Late embryogenesis abundant protein LEA-2 subgroup domain-containing protein</fullName>
    </recommendedName>
</protein>
<evidence type="ECO:0000259" key="7">
    <source>
        <dbReference type="Pfam" id="PF03168"/>
    </source>
</evidence>
<dbReference type="EMBL" id="WJXA01000007">
    <property type="protein sequence ID" value="KAF7138743.1"/>
    <property type="molecule type" value="Genomic_DNA"/>
</dbReference>
<dbReference type="GO" id="GO:0009506">
    <property type="term" value="C:plasmodesma"/>
    <property type="evidence" value="ECO:0007669"/>
    <property type="project" value="TreeGrafter"/>
</dbReference>
<keyword evidence="3 6" id="KW-1133">Transmembrane helix</keyword>
<comment type="subcellular location">
    <subcellularLocation>
        <location evidence="1">Membrane</location>
        <topology evidence="1">Single-pass membrane protein</topology>
    </subcellularLocation>
</comment>
<sequence length="292" mass="32507">MSSPKQPHLNGAYYGPSIPPPPSKSYHRPGRSSSCNPCGCFFGLIFKTLFTVLFIVGLVVFLFWLAFRPNRVKFHVTDAALTQFNLTTTTNTLYYNLDLNLTIRNPNKHIGIYYDRIEERAFYGGQRFASSSTLPRFYQGKKNTTELNVVLKGQHIVVAGQGNNDDLLSDYNSEKASGVYGIDVKLYLRVRFKLRTLKTPRFKPKIECDLKVPLDSNGKASATFQTTKWGLIDGEDVSSGGFVAAKRGMTGAEGGEDVAKEVEGYKVFLAYGGDGGRVEMVMDAVVERRRIV</sequence>
<keyword evidence="4 6" id="KW-0472">Membrane</keyword>
<evidence type="ECO:0000256" key="5">
    <source>
        <dbReference type="SAM" id="MobiDB-lite"/>
    </source>
</evidence>
<dbReference type="PANTHER" id="PTHR31415">
    <property type="entry name" value="OS05G0367900 PROTEIN"/>
    <property type="match status" value="1"/>
</dbReference>
<evidence type="ECO:0000256" key="4">
    <source>
        <dbReference type="ARBA" id="ARBA00023136"/>
    </source>
</evidence>
<dbReference type="GO" id="GO:0005886">
    <property type="term" value="C:plasma membrane"/>
    <property type="evidence" value="ECO:0007669"/>
    <property type="project" value="TreeGrafter"/>
</dbReference>
<evidence type="ECO:0000313" key="8">
    <source>
        <dbReference type="EMBL" id="KAF7138743.1"/>
    </source>
</evidence>
<reference evidence="8" key="1">
    <citation type="submission" date="2019-11" db="EMBL/GenBank/DDBJ databases">
        <authorList>
            <person name="Liu Y."/>
            <person name="Hou J."/>
            <person name="Li T.-Q."/>
            <person name="Guan C.-H."/>
            <person name="Wu X."/>
            <person name="Wu H.-Z."/>
            <person name="Ling F."/>
            <person name="Zhang R."/>
            <person name="Shi X.-G."/>
            <person name="Ren J.-P."/>
            <person name="Chen E.-F."/>
            <person name="Sun J.-M."/>
        </authorList>
    </citation>
    <scope>NUCLEOTIDE SEQUENCE</scope>
    <source>
        <strain evidence="8">Adult_tree_wgs_1</strain>
        <tissue evidence="8">Leaves</tissue>
    </source>
</reference>
<evidence type="ECO:0000256" key="3">
    <source>
        <dbReference type="ARBA" id="ARBA00022989"/>
    </source>
</evidence>
<evidence type="ECO:0000256" key="1">
    <source>
        <dbReference type="ARBA" id="ARBA00004167"/>
    </source>
</evidence>